<gene>
    <name evidence="2" type="ORF">RJT34_12356</name>
</gene>
<proteinExistence type="predicted"/>
<accession>A0AAN9PKE4</accession>
<dbReference type="SUPFAM" id="SSF56112">
    <property type="entry name" value="Protein kinase-like (PK-like)"/>
    <property type="match status" value="1"/>
</dbReference>
<evidence type="ECO:0000256" key="1">
    <source>
        <dbReference type="SAM" id="Phobius"/>
    </source>
</evidence>
<reference evidence="2 3" key="1">
    <citation type="submission" date="2024-01" db="EMBL/GenBank/DDBJ databases">
        <title>The genomes of 5 underutilized Papilionoideae crops provide insights into root nodulation and disease resistance.</title>
        <authorList>
            <person name="Yuan L."/>
        </authorList>
    </citation>
    <scope>NUCLEOTIDE SEQUENCE [LARGE SCALE GENOMIC DNA]</scope>
    <source>
        <strain evidence="2">LY-2023</strain>
        <tissue evidence="2">Leaf</tissue>
    </source>
</reference>
<protein>
    <submittedName>
        <fullName evidence="2">Uncharacterized protein</fullName>
    </submittedName>
</protein>
<keyword evidence="1" id="KW-1133">Transmembrane helix</keyword>
<evidence type="ECO:0000313" key="3">
    <source>
        <dbReference type="Proteomes" id="UP001359559"/>
    </source>
</evidence>
<dbReference type="EMBL" id="JAYKXN010000003">
    <property type="protein sequence ID" value="KAK7301491.1"/>
    <property type="molecule type" value="Genomic_DNA"/>
</dbReference>
<organism evidence="2 3">
    <name type="scientific">Clitoria ternatea</name>
    <name type="common">Butterfly pea</name>
    <dbReference type="NCBI Taxonomy" id="43366"/>
    <lineage>
        <taxon>Eukaryota</taxon>
        <taxon>Viridiplantae</taxon>
        <taxon>Streptophyta</taxon>
        <taxon>Embryophyta</taxon>
        <taxon>Tracheophyta</taxon>
        <taxon>Spermatophyta</taxon>
        <taxon>Magnoliopsida</taxon>
        <taxon>eudicotyledons</taxon>
        <taxon>Gunneridae</taxon>
        <taxon>Pentapetalae</taxon>
        <taxon>rosids</taxon>
        <taxon>fabids</taxon>
        <taxon>Fabales</taxon>
        <taxon>Fabaceae</taxon>
        <taxon>Papilionoideae</taxon>
        <taxon>50 kb inversion clade</taxon>
        <taxon>NPAAA clade</taxon>
        <taxon>indigoferoid/millettioid clade</taxon>
        <taxon>Phaseoleae</taxon>
        <taxon>Clitoria</taxon>
    </lineage>
</organism>
<dbReference type="InterPro" id="IPR011009">
    <property type="entry name" value="Kinase-like_dom_sf"/>
</dbReference>
<keyword evidence="1" id="KW-0472">Membrane</keyword>
<sequence>MGIQILEPNTCIRGCCSSPSIPLHLPPSSYTLLSPIARGAESVVFEGTLDGMKVAVKKPILSSSEDINKFHKELQLLWFVFFSLYLPRFVCVVPSFTRFFAL</sequence>
<comment type="caution">
    <text evidence="2">The sequence shown here is derived from an EMBL/GenBank/DDBJ whole genome shotgun (WGS) entry which is preliminary data.</text>
</comment>
<evidence type="ECO:0000313" key="2">
    <source>
        <dbReference type="EMBL" id="KAK7301491.1"/>
    </source>
</evidence>
<dbReference type="Gene3D" id="3.30.200.20">
    <property type="entry name" value="Phosphorylase Kinase, domain 1"/>
    <property type="match status" value="1"/>
</dbReference>
<dbReference type="AlphaFoldDB" id="A0AAN9PKE4"/>
<keyword evidence="3" id="KW-1185">Reference proteome</keyword>
<dbReference type="Proteomes" id="UP001359559">
    <property type="component" value="Unassembled WGS sequence"/>
</dbReference>
<feature type="transmembrane region" description="Helical" evidence="1">
    <location>
        <begin position="76"/>
        <end position="96"/>
    </location>
</feature>
<keyword evidence="1" id="KW-0812">Transmembrane</keyword>
<name>A0AAN9PKE4_CLITE</name>